<dbReference type="PROSITE" id="PS50110">
    <property type="entry name" value="RESPONSE_REGULATORY"/>
    <property type="match status" value="1"/>
</dbReference>
<dbReference type="OrthoDB" id="9789181at2"/>
<dbReference type="InterPro" id="IPR001789">
    <property type="entry name" value="Sig_transdc_resp-reg_receiver"/>
</dbReference>
<dbReference type="Proteomes" id="UP000281028">
    <property type="component" value="Unassembled WGS sequence"/>
</dbReference>
<keyword evidence="3" id="KW-1185">Reference proteome</keyword>
<sequence>MKKKILIIDDSSPIRFLLEALFSKQHAVIAAQDGLVAMSWLSNGNKPDLIITDLQMPNINGWELLDFLADSYLYKDLPVIVLSGSTDTASTNLTARYSNVQAVMSKPFDPQKLQEQAEAILLGQLTPVHVS</sequence>
<dbReference type="InterPro" id="IPR050595">
    <property type="entry name" value="Bact_response_regulator"/>
</dbReference>
<dbReference type="SMART" id="SM00448">
    <property type="entry name" value="REC"/>
    <property type="match status" value="1"/>
</dbReference>
<accession>A0A3S1CRS9</accession>
<evidence type="ECO:0000256" key="1">
    <source>
        <dbReference type="ARBA" id="ARBA00022553"/>
    </source>
</evidence>
<gene>
    <name evidence="2" type="ORF">ECE50_007625</name>
</gene>
<dbReference type="AlphaFoldDB" id="A0A3S1CRS9"/>
<keyword evidence="1" id="KW-0597">Phosphoprotein</keyword>
<dbReference type="GO" id="GO:0000160">
    <property type="term" value="P:phosphorelay signal transduction system"/>
    <property type="evidence" value="ECO:0007669"/>
    <property type="project" value="InterPro"/>
</dbReference>
<organism evidence="2 3">
    <name type="scientific">Chitinophaga solisilvae</name>
    <dbReference type="NCBI Taxonomy" id="1233460"/>
    <lineage>
        <taxon>Bacteria</taxon>
        <taxon>Pseudomonadati</taxon>
        <taxon>Bacteroidota</taxon>
        <taxon>Chitinophagia</taxon>
        <taxon>Chitinophagales</taxon>
        <taxon>Chitinophagaceae</taxon>
        <taxon>Chitinophaga</taxon>
    </lineage>
</organism>
<evidence type="ECO:0000313" key="3">
    <source>
        <dbReference type="Proteomes" id="UP000281028"/>
    </source>
</evidence>
<dbReference type="PANTHER" id="PTHR44591">
    <property type="entry name" value="STRESS RESPONSE REGULATOR PROTEIN 1"/>
    <property type="match status" value="1"/>
</dbReference>
<dbReference type="EMBL" id="RIAR02000001">
    <property type="protein sequence ID" value="NSL86694.1"/>
    <property type="molecule type" value="Genomic_DNA"/>
</dbReference>
<reference evidence="2" key="1">
    <citation type="submission" date="2020-05" db="EMBL/GenBank/DDBJ databases">
        <title>Chitinophaga laudate sp. nov., isolated from a tropical peat swamp.</title>
        <authorList>
            <person name="Goh C.B.S."/>
            <person name="Lee M.S."/>
            <person name="Parimannan S."/>
            <person name="Pasbakhsh P."/>
            <person name="Yule C.M."/>
            <person name="Rajandas H."/>
            <person name="Loke S."/>
            <person name="Croft L."/>
            <person name="Tan J.B.L."/>
        </authorList>
    </citation>
    <scope>NUCLEOTIDE SEQUENCE</scope>
    <source>
        <strain evidence="2">Mgbs1</strain>
    </source>
</reference>
<dbReference type="Pfam" id="PF00072">
    <property type="entry name" value="Response_reg"/>
    <property type="match status" value="1"/>
</dbReference>
<evidence type="ECO:0000313" key="2">
    <source>
        <dbReference type="EMBL" id="NSL86694.1"/>
    </source>
</evidence>
<name>A0A3S1CRS9_9BACT</name>
<dbReference type="SUPFAM" id="SSF52172">
    <property type="entry name" value="CheY-like"/>
    <property type="match status" value="1"/>
</dbReference>
<comment type="caution">
    <text evidence="2">The sequence shown here is derived from an EMBL/GenBank/DDBJ whole genome shotgun (WGS) entry which is preliminary data.</text>
</comment>
<dbReference type="InterPro" id="IPR011006">
    <property type="entry name" value="CheY-like_superfamily"/>
</dbReference>
<dbReference type="Gene3D" id="3.40.50.2300">
    <property type="match status" value="1"/>
</dbReference>
<protein>
    <submittedName>
        <fullName evidence="2">Response regulator</fullName>
    </submittedName>
</protein>
<dbReference type="RefSeq" id="WP_127039766.1">
    <property type="nucleotide sequence ID" value="NZ_JAABOK010000001.1"/>
</dbReference>
<proteinExistence type="predicted"/>
<dbReference type="PANTHER" id="PTHR44591:SF3">
    <property type="entry name" value="RESPONSE REGULATORY DOMAIN-CONTAINING PROTEIN"/>
    <property type="match status" value="1"/>
</dbReference>